<dbReference type="PANTHER" id="PTHR10974:SF1">
    <property type="entry name" value="FI08016P-RELATED"/>
    <property type="match status" value="1"/>
</dbReference>
<protein>
    <submittedName>
        <fullName evidence="2">Uncharacterized protein</fullName>
    </submittedName>
</protein>
<dbReference type="EMBL" id="CAXLJM020000166">
    <property type="protein sequence ID" value="CAL8147823.1"/>
    <property type="molecule type" value="Genomic_DNA"/>
</dbReference>
<keyword evidence="1" id="KW-0472">Membrane</keyword>
<comment type="caution">
    <text evidence="2">The sequence shown here is derived from an EMBL/GenBank/DDBJ whole genome shotgun (WGS) entry which is preliminary data.</text>
</comment>
<sequence length="1204" mass="136150">MATSTVSPCRNQPFKREVVDKVSGMEITNDEAKDIFRRLRHLLISQVFTIQPNNAFVATISDFGFNDTERQCLGAIHTPQPWATEFIHMCENRANTDQCLLILCNLDQYGQPDYQLKFVEILTSKIDDIEVKEIEHVYNPRSTVHNTIEARLPHSQNNVVNNNDGTFNSNNETVSFLQQGGVAPPQRHSISNRRVVILFGFAISLILLGLTAVEMSVVLKDYITTTEPDPDALLMTSSESSYAANAGKSTICDVKPYSRIEDIPVVHIRSITKPDEMKKGRNRLCELDTVTHLIIKSVEPYQWDNPFIVCGLRVQSLEIRGKLNDKNLLSIMNQTPHISELNITGNQISTASEGLLDTANVTLTHLESLVINCVTDKISSCSEVLTLFSQKINFSCKMESLVVQNIVIDSDNKKELQKIIEIVRPQLKILSLQNVYFKTSAFDNLHGLNLVSLDVFALNPSANAALQSVKNLISGKQNILKLRTNIHIPEPDLIFIIENLNRIGVSNLEMPIQSLSNNISFKFIENLQRVTDCTIHWVVDNTQATPGSKFIARDFGTSHTAAGKKETKMIESLNETTSEPGAVSLRYDVACRIPKLDPFHSSIKHLEEETTFNCEEENHPLLFKSTFISTLVPLKTLEEMGNLGVKSCCYKTIHRYEDHDGSYRLSDTCYPVSLYNTTAVPKEHNYLAISCEQSVTNSSNSTSGNETVTNIVDVHAFVHFNASIEERIKNVTERQYSKMNTTNEKSNPKIANVLIFGLDGVSHMNFIRVMPDSHSYLMNELNAVQMNGFNKIGHHTFPNLLAALTSLDNVVEREVNSSCKVNEVFDDCPLIWKKFSAQGFRTSYGEDAVGIGTFNYLQRGFNKPPTDYYFRHLGLAANEYILHSGICYGPRLSLEVLLNYIKKFAYSMGSDKNYFQFIWSTALTHDYLNRGRVGAKLMRSTLEWLHKGGYLNDTILILMSDHGARHSDIVDYPQGQIELRMPYLYFVFPQWFKENYPKAYKNLQENQDRLTTPFDLYETLVDLSNQSRLASEEIENREISLQVEMENLTLPRGISQFLPIPLSRTCKMAGIDVPFCLCRNLTSISISNLAVRQAANYAVHFINLNLSNYSQCAVLTLSNVQRAKAFKGFLEEEEYRVVFETSPGNASFEAEVLRDKNGGWKIGGSIDRINLYGNQSHCVDTREAKLFCYCIDLNVEFRLKSLHE</sequence>
<keyword evidence="1" id="KW-1133">Transmembrane helix</keyword>
<proteinExistence type="predicted"/>
<evidence type="ECO:0000313" key="2">
    <source>
        <dbReference type="EMBL" id="CAL8147823.1"/>
    </source>
</evidence>
<keyword evidence="1" id="KW-0812">Transmembrane</keyword>
<name>A0ABP1S9J5_9HEXA</name>
<dbReference type="InterPro" id="IPR004245">
    <property type="entry name" value="DUF229"/>
</dbReference>
<gene>
    <name evidence="2" type="ORF">ODALV1_LOCUS31248</name>
</gene>
<dbReference type="PANTHER" id="PTHR10974">
    <property type="entry name" value="FI08016P-RELATED"/>
    <property type="match status" value="1"/>
</dbReference>
<dbReference type="Pfam" id="PF02995">
    <property type="entry name" value="DUF229"/>
    <property type="match status" value="1"/>
</dbReference>
<evidence type="ECO:0000313" key="3">
    <source>
        <dbReference type="Proteomes" id="UP001642540"/>
    </source>
</evidence>
<feature type="transmembrane region" description="Helical" evidence="1">
    <location>
        <begin position="195"/>
        <end position="219"/>
    </location>
</feature>
<evidence type="ECO:0000256" key="1">
    <source>
        <dbReference type="SAM" id="Phobius"/>
    </source>
</evidence>
<keyword evidence="3" id="KW-1185">Reference proteome</keyword>
<accession>A0ABP1S9J5</accession>
<dbReference type="SUPFAM" id="SSF53649">
    <property type="entry name" value="Alkaline phosphatase-like"/>
    <property type="match status" value="1"/>
</dbReference>
<organism evidence="2 3">
    <name type="scientific">Orchesella dallaii</name>
    <dbReference type="NCBI Taxonomy" id="48710"/>
    <lineage>
        <taxon>Eukaryota</taxon>
        <taxon>Metazoa</taxon>
        <taxon>Ecdysozoa</taxon>
        <taxon>Arthropoda</taxon>
        <taxon>Hexapoda</taxon>
        <taxon>Collembola</taxon>
        <taxon>Entomobryomorpha</taxon>
        <taxon>Entomobryoidea</taxon>
        <taxon>Orchesellidae</taxon>
        <taxon>Orchesellinae</taxon>
        <taxon>Orchesella</taxon>
    </lineage>
</organism>
<dbReference type="Proteomes" id="UP001642540">
    <property type="component" value="Unassembled WGS sequence"/>
</dbReference>
<dbReference type="Gene3D" id="3.40.720.10">
    <property type="entry name" value="Alkaline Phosphatase, subunit A"/>
    <property type="match status" value="1"/>
</dbReference>
<dbReference type="InterPro" id="IPR017850">
    <property type="entry name" value="Alkaline_phosphatase_core_sf"/>
</dbReference>
<dbReference type="CDD" id="cd16021">
    <property type="entry name" value="ALP_like"/>
    <property type="match status" value="1"/>
</dbReference>
<reference evidence="2 3" key="1">
    <citation type="submission" date="2024-08" db="EMBL/GenBank/DDBJ databases">
        <authorList>
            <person name="Cucini C."/>
            <person name="Frati F."/>
        </authorList>
    </citation>
    <scope>NUCLEOTIDE SEQUENCE [LARGE SCALE GENOMIC DNA]</scope>
</reference>